<accession>A0ACD0NVL1</accession>
<proteinExistence type="predicted"/>
<dbReference type="Proteomes" id="UP000245626">
    <property type="component" value="Unassembled WGS sequence"/>
</dbReference>
<evidence type="ECO:0000313" key="2">
    <source>
        <dbReference type="Proteomes" id="UP000245626"/>
    </source>
</evidence>
<name>A0ACD0NVL1_9BASI</name>
<organism evidence="1 2">
    <name type="scientific">Violaceomyces palustris</name>
    <dbReference type="NCBI Taxonomy" id="1673888"/>
    <lineage>
        <taxon>Eukaryota</taxon>
        <taxon>Fungi</taxon>
        <taxon>Dikarya</taxon>
        <taxon>Basidiomycota</taxon>
        <taxon>Ustilaginomycotina</taxon>
        <taxon>Ustilaginomycetes</taxon>
        <taxon>Violaceomycetales</taxon>
        <taxon>Violaceomycetaceae</taxon>
        <taxon>Violaceomyces</taxon>
    </lineage>
</organism>
<keyword evidence="2" id="KW-1185">Reference proteome</keyword>
<sequence>MIQDLPPELQAHIVTFLPSRVLARTVARVNKHFARIVDQHVRRSVLNLLADPDHESRRKPGRSLLVFEAQRPIDTITAKHTLYFSHFGVTNSNRPTCAGSDAYYTTIAHFAFSPLALPQHADQQPLETVTEAPERDTLPHHPMANSAAPMTVRDESLPQYEDVHDNEGVDVAYIASPPGWLQPMPDDHPSWRERRIRTTNDTSLGSGLESDQEASDPSAEAGMEAFLMARSDPGQFYVSPSSASASSKAASRHPACYAIQLDPLDSFESLILTLTVKRRVENSLGVLEADQPNPTRSVAQFLRHQRIVAEGLDRVFRDWFRPPAPTDVGSSPLLGGGGGGSREEEQRLASAAALQTLMSTFGPINLLGGVGGGGGSANRTSSTSRVRARSTSSSRGYNDPPPRVLEFDSSSCTLTIQPHPTSRASASHPALSSLESHNYLSQGSLYSHYASTLHDRCELTFHCESLGINAARLLSVLEQVEIDVMAETIRNRRNRYFGAPMFLAGATSSQLIMIETVT</sequence>
<reference evidence="1 2" key="1">
    <citation type="journal article" date="2018" name="Mol. Biol. Evol.">
        <title>Broad Genomic Sampling Reveals a Smut Pathogenic Ancestry of the Fungal Clade Ustilaginomycotina.</title>
        <authorList>
            <person name="Kijpornyongpan T."/>
            <person name="Mondo S.J."/>
            <person name="Barry K."/>
            <person name="Sandor L."/>
            <person name="Lee J."/>
            <person name="Lipzen A."/>
            <person name="Pangilinan J."/>
            <person name="LaButti K."/>
            <person name="Hainaut M."/>
            <person name="Henrissat B."/>
            <person name="Grigoriev I.V."/>
            <person name="Spatafora J.W."/>
            <person name="Aime M.C."/>
        </authorList>
    </citation>
    <scope>NUCLEOTIDE SEQUENCE [LARGE SCALE GENOMIC DNA]</scope>
    <source>
        <strain evidence="1 2">SA 807</strain>
    </source>
</reference>
<dbReference type="EMBL" id="KZ820007">
    <property type="protein sequence ID" value="PWN49782.1"/>
    <property type="molecule type" value="Genomic_DNA"/>
</dbReference>
<evidence type="ECO:0000313" key="1">
    <source>
        <dbReference type="EMBL" id="PWN49782.1"/>
    </source>
</evidence>
<gene>
    <name evidence="1" type="ORF">IE53DRAFT_369483</name>
</gene>
<protein>
    <submittedName>
        <fullName evidence="1">Uncharacterized protein</fullName>
    </submittedName>
</protein>